<protein>
    <submittedName>
        <fullName evidence="3">Uncharacterized protein</fullName>
    </submittedName>
</protein>
<evidence type="ECO:0000256" key="1">
    <source>
        <dbReference type="SAM" id="MobiDB-lite"/>
    </source>
</evidence>
<feature type="transmembrane region" description="Helical" evidence="2">
    <location>
        <begin position="18"/>
        <end position="40"/>
    </location>
</feature>
<accession>A0ABQ7L7I6</accession>
<dbReference type="EMBL" id="JADBGQ010000008">
    <property type="protein sequence ID" value="KAG5382563.1"/>
    <property type="molecule type" value="Genomic_DNA"/>
</dbReference>
<reference evidence="3 4" key="1">
    <citation type="submission" date="2021-03" db="EMBL/GenBank/DDBJ databases">
        <authorList>
            <person name="King G.J."/>
            <person name="Bancroft I."/>
            <person name="Baten A."/>
            <person name="Bloomfield J."/>
            <person name="Borpatragohain P."/>
            <person name="He Z."/>
            <person name="Irish N."/>
            <person name="Irwin J."/>
            <person name="Liu K."/>
            <person name="Mauleon R.P."/>
            <person name="Moore J."/>
            <person name="Morris R."/>
            <person name="Ostergaard L."/>
            <person name="Wang B."/>
            <person name="Wells R."/>
        </authorList>
    </citation>
    <scope>NUCLEOTIDE SEQUENCE [LARGE SCALE GENOMIC DNA]</scope>
    <source>
        <strain evidence="3">R-o-18</strain>
        <tissue evidence="3">Leaf</tissue>
    </source>
</reference>
<keyword evidence="2" id="KW-0812">Transmembrane</keyword>
<sequence>SIDQPTTKNQKKLYAVRLVTLIILLFSASFNTIVFAGLTFDNESLNTKIGVAIWNQKVVKNVRGAVKPSISRPARQRSSPRSGSENSNSTQWESYVAIIEAFGIFSGN</sequence>
<name>A0ABQ7L7I6_BRACM</name>
<proteinExistence type="predicted"/>
<dbReference type="Proteomes" id="UP000823674">
    <property type="component" value="Chromosome A09"/>
</dbReference>
<gene>
    <name evidence="3" type="primary">A09p014100.1_BraROA</name>
    <name evidence="3" type="ORF">IGI04_034033</name>
</gene>
<feature type="compositionally biased region" description="Low complexity" evidence="1">
    <location>
        <begin position="68"/>
        <end position="89"/>
    </location>
</feature>
<keyword evidence="2" id="KW-1133">Transmembrane helix</keyword>
<feature type="non-terminal residue" evidence="3">
    <location>
        <position position="1"/>
    </location>
</feature>
<keyword evidence="4" id="KW-1185">Reference proteome</keyword>
<keyword evidence="2" id="KW-0472">Membrane</keyword>
<evidence type="ECO:0000313" key="4">
    <source>
        <dbReference type="Proteomes" id="UP000823674"/>
    </source>
</evidence>
<evidence type="ECO:0000256" key="2">
    <source>
        <dbReference type="SAM" id="Phobius"/>
    </source>
</evidence>
<evidence type="ECO:0000313" key="3">
    <source>
        <dbReference type="EMBL" id="KAG5382563.1"/>
    </source>
</evidence>
<organism evidence="3 4">
    <name type="scientific">Brassica rapa subsp. trilocularis</name>
    <dbReference type="NCBI Taxonomy" id="1813537"/>
    <lineage>
        <taxon>Eukaryota</taxon>
        <taxon>Viridiplantae</taxon>
        <taxon>Streptophyta</taxon>
        <taxon>Embryophyta</taxon>
        <taxon>Tracheophyta</taxon>
        <taxon>Spermatophyta</taxon>
        <taxon>Magnoliopsida</taxon>
        <taxon>eudicotyledons</taxon>
        <taxon>Gunneridae</taxon>
        <taxon>Pentapetalae</taxon>
        <taxon>rosids</taxon>
        <taxon>malvids</taxon>
        <taxon>Brassicales</taxon>
        <taxon>Brassicaceae</taxon>
        <taxon>Brassiceae</taxon>
        <taxon>Brassica</taxon>
    </lineage>
</organism>
<feature type="region of interest" description="Disordered" evidence="1">
    <location>
        <begin position="66"/>
        <end position="90"/>
    </location>
</feature>
<comment type="caution">
    <text evidence="3">The sequence shown here is derived from an EMBL/GenBank/DDBJ whole genome shotgun (WGS) entry which is preliminary data.</text>
</comment>